<feature type="region of interest" description="Disordered" evidence="4">
    <location>
        <begin position="242"/>
        <end position="306"/>
    </location>
</feature>
<dbReference type="PANTHER" id="PTHR19211">
    <property type="entry name" value="ATP-BINDING TRANSPORT PROTEIN-RELATED"/>
    <property type="match status" value="1"/>
</dbReference>
<dbReference type="PROSITE" id="PS50893">
    <property type="entry name" value="ABC_TRANSPORTER_2"/>
    <property type="match status" value="2"/>
</dbReference>
<comment type="caution">
    <text evidence="6">The sequence shown here is derived from an EMBL/GenBank/DDBJ whole genome shotgun (WGS) entry which is preliminary data.</text>
</comment>
<evidence type="ECO:0000256" key="3">
    <source>
        <dbReference type="ARBA" id="ARBA00022840"/>
    </source>
</evidence>
<evidence type="ECO:0000313" key="7">
    <source>
        <dbReference type="Proteomes" id="UP001595776"/>
    </source>
</evidence>
<dbReference type="InterPro" id="IPR003439">
    <property type="entry name" value="ABC_transporter-like_ATP-bd"/>
</dbReference>
<evidence type="ECO:0000256" key="1">
    <source>
        <dbReference type="ARBA" id="ARBA00022737"/>
    </source>
</evidence>
<evidence type="ECO:0000256" key="4">
    <source>
        <dbReference type="SAM" id="MobiDB-lite"/>
    </source>
</evidence>
<dbReference type="PANTHER" id="PTHR19211:SF6">
    <property type="entry name" value="BLL7188 PROTEIN"/>
    <property type="match status" value="1"/>
</dbReference>
<dbReference type="InterPro" id="IPR017871">
    <property type="entry name" value="ABC_transporter-like_CS"/>
</dbReference>
<sequence>MSHFITLDQLGYQLPDGTPLFKELTLSFTKGRTGLVGANGVGKSTLLRLVKGALQPSHGHITVSGKLALLQQQVNVSPGRTVADSLGLTEQLEITNRMLSGKGSLEDAEKADWSLPARLEQGLAAVGLPDLDPWRMLSTLSGGQRTRLRLAGLIVSEPDILLMDEPTNDLDREGRQILYEFLAAWHGPALIVSHDRMLLDQMDAIAALSANGISLYGGNYSFYKVKQDEERALAERRLEAAKSNLSQAQKRSAAEAEKKARRDAKGRKSRTTGSQPKMLLNAMKERAETSGGKSGARSDALEQKMKSAVDEAAADLNKRTPVKIDLPLSGLHAGQHILSLQDVSWAPEGREPVLDNVSLDILGPERLALTGPNGSGKSSLLHLIAGSLQPTSGTIKLADIHVAFVDQTMSFLDCDQSVARNMERLNPALTQNQIHAALARFGFRADAAIRRVLTLSGGEMLRAGLACIFAGQPPQLLILDEPTNHLDLDTVEMLEAALLAHDGAIIVVSHDQAFLKAIKPTRKISLMDN</sequence>
<protein>
    <submittedName>
        <fullName evidence="6">ABC-F family ATP-binding cassette domain-containing protein</fullName>
    </submittedName>
</protein>
<feature type="domain" description="ABC transporter" evidence="5">
    <location>
        <begin position="338"/>
        <end position="527"/>
    </location>
</feature>
<dbReference type="RefSeq" id="WP_068147666.1">
    <property type="nucleotide sequence ID" value="NZ_JBHSCR010000002.1"/>
</dbReference>
<feature type="domain" description="ABC transporter" evidence="5">
    <location>
        <begin position="5"/>
        <end position="235"/>
    </location>
</feature>
<keyword evidence="7" id="KW-1185">Reference proteome</keyword>
<dbReference type="Pfam" id="PF00005">
    <property type="entry name" value="ABC_tran"/>
    <property type="match status" value="2"/>
</dbReference>
<dbReference type="Gene3D" id="3.40.50.300">
    <property type="entry name" value="P-loop containing nucleotide triphosphate hydrolases"/>
    <property type="match status" value="2"/>
</dbReference>
<organism evidence="6 7">
    <name type="scientific">Kordiimonas lipolytica</name>
    <dbReference type="NCBI Taxonomy" id="1662421"/>
    <lineage>
        <taxon>Bacteria</taxon>
        <taxon>Pseudomonadati</taxon>
        <taxon>Pseudomonadota</taxon>
        <taxon>Alphaproteobacteria</taxon>
        <taxon>Kordiimonadales</taxon>
        <taxon>Kordiimonadaceae</taxon>
        <taxon>Kordiimonas</taxon>
    </lineage>
</organism>
<dbReference type="InterPro" id="IPR027417">
    <property type="entry name" value="P-loop_NTPase"/>
</dbReference>
<keyword evidence="2" id="KW-0547">Nucleotide-binding</keyword>
<feature type="compositionally biased region" description="Basic residues" evidence="4">
    <location>
        <begin position="261"/>
        <end position="270"/>
    </location>
</feature>
<dbReference type="SMART" id="SM00382">
    <property type="entry name" value="AAA"/>
    <property type="match status" value="2"/>
</dbReference>
<dbReference type="CDD" id="cd03221">
    <property type="entry name" value="ABCF_EF-3"/>
    <property type="match status" value="2"/>
</dbReference>
<accession>A0ABV8U8G7</accession>
<dbReference type="SUPFAM" id="SSF52540">
    <property type="entry name" value="P-loop containing nucleoside triphosphate hydrolases"/>
    <property type="match status" value="2"/>
</dbReference>
<keyword evidence="1" id="KW-0677">Repeat</keyword>
<dbReference type="Proteomes" id="UP001595776">
    <property type="component" value="Unassembled WGS sequence"/>
</dbReference>
<dbReference type="EMBL" id="JBHSCR010000002">
    <property type="protein sequence ID" value="MFC4346939.1"/>
    <property type="molecule type" value="Genomic_DNA"/>
</dbReference>
<dbReference type="InterPro" id="IPR003593">
    <property type="entry name" value="AAA+_ATPase"/>
</dbReference>
<keyword evidence="3 6" id="KW-0067">ATP-binding</keyword>
<reference evidence="7" key="1">
    <citation type="journal article" date="2019" name="Int. J. Syst. Evol. Microbiol.">
        <title>The Global Catalogue of Microorganisms (GCM) 10K type strain sequencing project: providing services to taxonomists for standard genome sequencing and annotation.</title>
        <authorList>
            <consortium name="The Broad Institute Genomics Platform"/>
            <consortium name="The Broad Institute Genome Sequencing Center for Infectious Disease"/>
            <person name="Wu L."/>
            <person name="Ma J."/>
        </authorList>
    </citation>
    <scope>NUCLEOTIDE SEQUENCE [LARGE SCALE GENOMIC DNA]</scope>
    <source>
        <strain evidence="7">CGMCC 1.15304</strain>
    </source>
</reference>
<name>A0ABV8U8G7_9PROT</name>
<evidence type="ECO:0000313" key="6">
    <source>
        <dbReference type="EMBL" id="MFC4346939.1"/>
    </source>
</evidence>
<evidence type="ECO:0000256" key="2">
    <source>
        <dbReference type="ARBA" id="ARBA00022741"/>
    </source>
</evidence>
<dbReference type="PROSITE" id="PS00211">
    <property type="entry name" value="ABC_TRANSPORTER_1"/>
    <property type="match status" value="1"/>
</dbReference>
<dbReference type="InterPro" id="IPR050611">
    <property type="entry name" value="ABCF"/>
</dbReference>
<evidence type="ECO:0000259" key="5">
    <source>
        <dbReference type="PROSITE" id="PS50893"/>
    </source>
</evidence>
<gene>
    <name evidence="6" type="ORF">ACFO5Q_03685</name>
</gene>
<dbReference type="GO" id="GO:0005524">
    <property type="term" value="F:ATP binding"/>
    <property type="evidence" value="ECO:0007669"/>
    <property type="project" value="UniProtKB-KW"/>
</dbReference>
<proteinExistence type="predicted"/>